<dbReference type="Proteomes" id="UP001470230">
    <property type="component" value="Unassembled WGS sequence"/>
</dbReference>
<sequence length="457" mass="52730">MNSDDIAHLSYLCNVIVQTQEYTKEFPKLLIKYSDFLLTSSSSDPNSTKPDANFQALIMVMSKLAIVSYNILPDSVFHQLFRSIVAFNLHYFSISKEEYTRFIDEWPVSFSKNYIFSILNNFFPKIEKKKIIAEFSISTLLLYVYFSNKPSTNPFLKVFEDFFTVDCYTPIFDALQVSISTSAFSVLLFYTLITQCVNFKSYCLSCVDTSWIFSLIEPIVNNLDSNSNEIAEIRLNILLIFTEDAEFSNSISKNPNGSALKIINILLSVIKHFIHNQKPKSIIVITSLSIMANLAQKISGFDAQTSDSIFTLLNFLFKNFGQDNHYMEYMRLLIAFIEAISIHRMRSNAELIYAVVRQFEIIEKINSIPNLKNDFKRSLDNLFKLRNFLDANVIKKNPKVFVYNKMLSLISTCIDTWNTDNFFQVSSFPTFTYVSNELTKSLNFFRVAVVKEIQCIL</sequence>
<dbReference type="EMBL" id="JAPFFF010000005">
    <property type="protein sequence ID" value="KAK8890076.1"/>
    <property type="molecule type" value="Genomic_DNA"/>
</dbReference>
<evidence type="ECO:0008006" key="3">
    <source>
        <dbReference type="Google" id="ProtNLM"/>
    </source>
</evidence>
<accession>A0ABR2KH49</accession>
<dbReference type="Pfam" id="PF09742">
    <property type="entry name" value="Dymeclin"/>
    <property type="match status" value="1"/>
</dbReference>
<keyword evidence="2" id="KW-1185">Reference proteome</keyword>
<comment type="caution">
    <text evidence="1">The sequence shown here is derived from an EMBL/GenBank/DDBJ whole genome shotgun (WGS) entry which is preliminary data.</text>
</comment>
<gene>
    <name evidence="1" type="ORF">M9Y10_034835</name>
</gene>
<proteinExistence type="predicted"/>
<name>A0ABR2KH49_9EUKA</name>
<protein>
    <recommendedName>
        <fullName evidence="3">Dymeclin</fullName>
    </recommendedName>
</protein>
<organism evidence="1 2">
    <name type="scientific">Tritrichomonas musculus</name>
    <dbReference type="NCBI Taxonomy" id="1915356"/>
    <lineage>
        <taxon>Eukaryota</taxon>
        <taxon>Metamonada</taxon>
        <taxon>Parabasalia</taxon>
        <taxon>Tritrichomonadida</taxon>
        <taxon>Tritrichomonadidae</taxon>
        <taxon>Tritrichomonas</taxon>
    </lineage>
</organism>
<reference evidence="1 2" key="1">
    <citation type="submission" date="2024-04" db="EMBL/GenBank/DDBJ databases">
        <title>Tritrichomonas musculus Genome.</title>
        <authorList>
            <person name="Alves-Ferreira E."/>
            <person name="Grigg M."/>
            <person name="Lorenzi H."/>
            <person name="Galac M."/>
        </authorList>
    </citation>
    <scope>NUCLEOTIDE SEQUENCE [LARGE SCALE GENOMIC DNA]</scope>
    <source>
        <strain evidence="1 2">EAF2021</strain>
    </source>
</reference>
<evidence type="ECO:0000313" key="1">
    <source>
        <dbReference type="EMBL" id="KAK8890076.1"/>
    </source>
</evidence>
<evidence type="ECO:0000313" key="2">
    <source>
        <dbReference type="Proteomes" id="UP001470230"/>
    </source>
</evidence>